<dbReference type="Gene3D" id="3.40.190.290">
    <property type="match status" value="1"/>
</dbReference>
<reference evidence="6" key="2">
    <citation type="submission" date="2021-04" db="EMBL/GenBank/DDBJ databases">
        <authorList>
            <person name="Gilroy R."/>
        </authorList>
    </citation>
    <scope>NUCLEOTIDE SEQUENCE</scope>
    <source>
        <strain evidence="6">6627</strain>
    </source>
</reference>
<dbReference type="GO" id="GO:0003700">
    <property type="term" value="F:DNA-binding transcription factor activity"/>
    <property type="evidence" value="ECO:0007669"/>
    <property type="project" value="InterPro"/>
</dbReference>
<sequence>METRILKYFLTIAKTKNITQAAQNLHITQPTLSRQIKQLENELHTTLFIRGKREIQLTAQGRILERKANDILTMINQTKEEISLFDNHELSGFINLGYVESHVAQFVDELIAQFQAKYPLIRFNTYSADGDDIKEKIDSGLLDLGFLIEPVEAAKYHLIKIPIYERWGIFVNYNHPLASKQTINAEDLNDYPMIFPRRSLVQNELTSVIGINPEKINIKLTINLSANAFYFIEKYNYCMLSIDGISYLNSSPEICFIPFENYFQTGHMLAWRKNKRYSKAVQTFIEFTKKQLTHLS</sequence>
<dbReference type="FunFam" id="1.10.10.10:FF:000001">
    <property type="entry name" value="LysR family transcriptional regulator"/>
    <property type="match status" value="1"/>
</dbReference>
<dbReference type="Pfam" id="PF03466">
    <property type="entry name" value="LysR_substrate"/>
    <property type="match status" value="1"/>
</dbReference>
<dbReference type="PANTHER" id="PTHR30419">
    <property type="entry name" value="HTH-TYPE TRANSCRIPTIONAL REGULATOR YBHD"/>
    <property type="match status" value="1"/>
</dbReference>
<evidence type="ECO:0000256" key="1">
    <source>
        <dbReference type="ARBA" id="ARBA00009437"/>
    </source>
</evidence>
<dbReference type="InterPro" id="IPR005119">
    <property type="entry name" value="LysR_subst-bd"/>
</dbReference>
<dbReference type="InterPro" id="IPR036390">
    <property type="entry name" value="WH_DNA-bd_sf"/>
</dbReference>
<feature type="domain" description="HTH lysR-type" evidence="5">
    <location>
        <begin position="1"/>
        <end position="58"/>
    </location>
</feature>
<accession>A0A9D1UVW5</accession>
<evidence type="ECO:0000256" key="2">
    <source>
        <dbReference type="ARBA" id="ARBA00023015"/>
    </source>
</evidence>
<name>A0A9D1UVW5_9LACO</name>
<dbReference type="InterPro" id="IPR050950">
    <property type="entry name" value="HTH-type_LysR_regulators"/>
</dbReference>
<reference evidence="6" key="1">
    <citation type="journal article" date="2021" name="PeerJ">
        <title>Extensive microbial diversity within the chicken gut microbiome revealed by metagenomics and culture.</title>
        <authorList>
            <person name="Gilroy R."/>
            <person name="Ravi A."/>
            <person name="Getino M."/>
            <person name="Pursley I."/>
            <person name="Horton D.L."/>
            <person name="Alikhan N.F."/>
            <person name="Baker D."/>
            <person name="Gharbi K."/>
            <person name="Hall N."/>
            <person name="Watson M."/>
            <person name="Adriaenssens E.M."/>
            <person name="Foster-Nyarko E."/>
            <person name="Jarju S."/>
            <person name="Secka A."/>
            <person name="Antonio M."/>
            <person name="Oren A."/>
            <person name="Chaudhuri R.R."/>
            <person name="La Ragione R."/>
            <person name="Hildebrand F."/>
            <person name="Pallen M.J."/>
        </authorList>
    </citation>
    <scope>NUCLEOTIDE SEQUENCE</scope>
    <source>
        <strain evidence="6">6627</strain>
    </source>
</reference>
<dbReference type="SUPFAM" id="SSF53850">
    <property type="entry name" value="Periplasmic binding protein-like II"/>
    <property type="match status" value="1"/>
</dbReference>
<dbReference type="GO" id="GO:0005829">
    <property type="term" value="C:cytosol"/>
    <property type="evidence" value="ECO:0007669"/>
    <property type="project" value="TreeGrafter"/>
</dbReference>
<keyword evidence="4" id="KW-0804">Transcription</keyword>
<dbReference type="InterPro" id="IPR000847">
    <property type="entry name" value="LysR_HTH_N"/>
</dbReference>
<dbReference type="InterPro" id="IPR036388">
    <property type="entry name" value="WH-like_DNA-bd_sf"/>
</dbReference>
<dbReference type="Gene3D" id="1.10.10.10">
    <property type="entry name" value="Winged helix-like DNA-binding domain superfamily/Winged helix DNA-binding domain"/>
    <property type="match status" value="1"/>
</dbReference>
<comment type="similarity">
    <text evidence="1">Belongs to the LysR transcriptional regulatory family.</text>
</comment>
<dbReference type="AlphaFoldDB" id="A0A9D1UVW5"/>
<evidence type="ECO:0000313" key="6">
    <source>
        <dbReference type="EMBL" id="HIX01334.1"/>
    </source>
</evidence>
<evidence type="ECO:0000313" key="7">
    <source>
        <dbReference type="Proteomes" id="UP000823963"/>
    </source>
</evidence>
<evidence type="ECO:0000256" key="4">
    <source>
        <dbReference type="ARBA" id="ARBA00023163"/>
    </source>
</evidence>
<dbReference type="PRINTS" id="PR00039">
    <property type="entry name" value="HTHLYSR"/>
</dbReference>
<comment type="caution">
    <text evidence="6">The sequence shown here is derived from an EMBL/GenBank/DDBJ whole genome shotgun (WGS) entry which is preliminary data.</text>
</comment>
<dbReference type="SUPFAM" id="SSF46785">
    <property type="entry name" value="Winged helix' DNA-binding domain"/>
    <property type="match status" value="1"/>
</dbReference>
<organism evidence="6 7">
    <name type="scientific">Candidatus Ligilactobacillus excrementigallinarum</name>
    <dbReference type="NCBI Taxonomy" id="2838641"/>
    <lineage>
        <taxon>Bacteria</taxon>
        <taxon>Bacillati</taxon>
        <taxon>Bacillota</taxon>
        <taxon>Bacilli</taxon>
        <taxon>Lactobacillales</taxon>
        <taxon>Lactobacillaceae</taxon>
        <taxon>Ligilactobacillus</taxon>
    </lineage>
</organism>
<dbReference type="CDD" id="cd05466">
    <property type="entry name" value="PBP2_LTTR_substrate"/>
    <property type="match status" value="1"/>
</dbReference>
<keyword evidence="2" id="KW-0805">Transcription regulation</keyword>
<dbReference type="GO" id="GO:0003677">
    <property type="term" value="F:DNA binding"/>
    <property type="evidence" value="ECO:0007669"/>
    <property type="project" value="UniProtKB-KW"/>
</dbReference>
<dbReference type="PANTHER" id="PTHR30419:SF8">
    <property type="entry name" value="NITROGEN ASSIMILATION TRANSCRIPTIONAL ACTIVATOR-RELATED"/>
    <property type="match status" value="1"/>
</dbReference>
<gene>
    <name evidence="6" type="ORF">H9861_01065</name>
</gene>
<dbReference type="EMBL" id="DXFP01000008">
    <property type="protein sequence ID" value="HIX01334.1"/>
    <property type="molecule type" value="Genomic_DNA"/>
</dbReference>
<protein>
    <submittedName>
        <fullName evidence="6">LysR family transcriptional regulator</fullName>
    </submittedName>
</protein>
<evidence type="ECO:0000259" key="5">
    <source>
        <dbReference type="PROSITE" id="PS50931"/>
    </source>
</evidence>
<keyword evidence="3" id="KW-0238">DNA-binding</keyword>
<dbReference type="PROSITE" id="PS50931">
    <property type="entry name" value="HTH_LYSR"/>
    <property type="match status" value="1"/>
</dbReference>
<dbReference type="Pfam" id="PF00126">
    <property type="entry name" value="HTH_1"/>
    <property type="match status" value="1"/>
</dbReference>
<dbReference type="Proteomes" id="UP000823963">
    <property type="component" value="Unassembled WGS sequence"/>
</dbReference>
<proteinExistence type="inferred from homology"/>
<evidence type="ECO:0000256" key="3">
    <source>
        <dbReference type="ARBA" id="ARBA00023125"/>
    </source>
</evidence>